<keyword evidence="1" id="KW-0732">Signal</keyword>
<protein>
    <submittedName>
        <fullName evidence="2">Uncharacterized protein</fullName>
    </submittedName>
</protein>
<feature type="chain" id="PRO_5010310865" evidence="1">
    <location>
        <begin position="29"/>
        <end position="130"/>
    </location>
</feature>
<feature type="signal peptide" evidence="1">
    <location>
        <begin position="1"/>
        <end position="28"/>
    </location>
</feature>
<dbReference type="Proteomes" id="UP000182412">
    <property type="component" value="Unassembled WGS sequence"/>
</dbReference>
<organism evidence="2 3">
    <name type="scientific">Selenomonas ruminantium</name>
    <dbReference type="NCBI Taxonomy" id="971"/>
    <lineage>
        <taxon>Bacteria</taxon>
        <taxon>Bacillati</taxon>
        <taxon>Bacillota</taxon>
        <taxon>Negativicutes</taxon>
        <taxon>Selenomonadales</taxon>
        <taxon>Selenomonadaceae</taxon>
        <taxon>Selenomonas</taxon>
    </lineage>
</organism>
<proteinExistence type="predicted"/>
<evidence type="ECO:0000313" key="2">
    <source>
        <dbReference type="EMBL" id="SDP44419.1"/>
    </source>
</evidence>
<reference evidence="2 3" key="1">
    <citation type="submission" date="2016-10" db="EMBL/GenBank/DDBJ databases">
        <authorList>
            <person name="de Groot N.N."/>
        </authorList>
    </citation>
    <scope>NUCLEOTIDE SEQUENCE [LARGE SCALE GENOMIC DNA]</scope>
    <source>
        <strain evidence="2 3">S137</strain>
    </source>
</reference>
<dbReference type="RefSeq" id="WP_074572574.1">
    <property type="nucleotide sequence ID" value="NZ_FNJQ01000019.1"/>
</dbReference>
<dbReference type="EMBL" id="FNJQ01000019">
    <property type="protein sequence ID" value="SDP44419.1"/>
    <property type="molecule type" value="Genomic_DNA"/>
</dbReference>
<evidence type="ECO:0000256" key="1">
    <source>
        <dbReference type="SAM" id="SignalP"/>
    </source>
</evidence>
<accession>A0A1H0SS79</accession>
<name>A0A1H0SS79_SELRU</name>
<gene>
    <name evidence="2" type="ORF">SAMN05216366_11941</name>
</gene>
<dbReference type="OrthoDB" id="1665957at2"/>
<dbReference type="AlphaFoldDB" id="A0A1H0SS79"/>
<evidence type="ECO:0000313" key="3">
    <source>
        <dbReference type="Proteomes" id="UP000182412"/>
    </source>
</evidence>
<sequence length="130" mass="14384">MKKLYRLTGIMFLLCLLCCSSFLSVTEAADKEVSFKVTQVELSGSKVLLHGNFKNESEEFQKVRQLTVRYTLSDADGYPLLVGSCRGSDLDISVGSDKVPYTLTAENIHAPEFSSSDIAVWKISAHVETE</sequence>